<reference evidence="2 3" key="1">
    <citation type="submission" date="2006-02" db="EMBL/GenBank/DDBJ databases">
        <authorList>
            <person name="Amann R."/>
            <person name="Ferriera S."/>
            <person name="Johnson J."/>
            <person name="Kravitz S."/>
            <person name="Halpern A."/>
            <person name="Remington K."/>
            <person name="Beeson K."/>
            <person name="Tran B."/>
            <person name="Rogers Y.-H."/>
            <person name="Friedman R."/>
            <person name="Venter J.C."/>
        </authorList>
    </citation>
    <scope>NUCLEOTIDE SEQUENCE [LARGE SCALE GENOMIC DNA]</scope>
    <source>
        <strain evidence="2 3">DSM 3645</strain>
    </source>
</reference>
<dbReference type="eggNOG" id="COG1680">
    <property type="taxonomic scope" value="Bacteria"/>
</dbReference>
<dbReference type="STRING" id="314230.DSM3645_06019"/>
<keyword evidence="2" id="KW-0121">Carboxypeptidase</keyword>
<sequence length="366" mass="39804">MHGQWPADQAKLAATVEQLLQDNAVPGAVVLLRQGDQQWLQAFGVADLKTGQSMQTDMAFRIGSNTKTMTGVVILQLVQAGKIKLDDKVSQYFPDVPQGDKITIADLLRMRSGIPTYSELKSFNRILDEHPEQSFTPEALIQMGIEQKPMFPPGTEFFYSNTNYVMLGVLVQRLTGMTLEKAYEQRIFAPLKMTRTLLPAREDNQMPPPFAHGYLFGTNQNSVLTPEQQQQALAGKLLPSDVTNANPSWSWAAGGAISTAKDLATYVEALVGGQLFSPAMHKIQIESIQSNDPDDPDSAGYGLGIAKMGPMLGHDGSLPGYHTFMGHDPKTGLTMIVLTNLQATPSGGQTANIIARALMTEMAPAK</sequence>
<evidence type="ECO:0000313" key="3">
    <source>
        <dbReference type="Proteomes" id="UP000004358"/>
    </source>
</evidence>
<protein>
    <submittedName>
        <fullName evidence="2">Serine-type D-Ala-D-Ala carboxypeptidase</fullName>
    </submittedName>
</protein>
<evidence type="ECO:0000313" key="2">
    <source>
        <dbReference type="EMBL" id="EAQ77834.1"/>
    </source>
</evidence>
<dbReference type="GO" id="GO:0004180">
    <property type="term" value="F:carboxypeptidase activity"/>
    <property type="evidence" value="ECO:0007669"/>
    <property type="project" value="UniProtKB-KW"/>
</dbReference>
<comment type="caution">
    <text evidence="2">The sequence shown here is derived from an EMBL/GenBank/DDBJ whole genome shotgun (WGS) entry which is preliminary data.</text>
</comment>
<dbReference type="Proteomes" id="UP000004358">
    <property type="component" value="Unassembled WGS sequence"/>
</dbReference>
<dbReference type="HOGENOM" id="CLU_020027_2_1_0"/>
<evidence type="ECO:0000259" key="1">
    <source>
        <dbReference type="Pfam" id="PF00144"/>
    </source>
</evidence>
<name>A4A048_9BACT</name>
<keyword evidence="2" id="KW-0378">Hydrolase</keyword>
<dbReference type="SUPFAM" id="SSF56601">
    <property type="entry name" value="beta-lactamase/transpeptidase-like"/>
    <property type="match status" value="1"/>
</dbReference>
<organism evidence="2 3">
    <name type="scientific">Blastopirellula marina DSM 3645</name>
    <dbReference type="NCBI Taxonomy" id="314230"/>
    <lineage>
        <taxon>Bacteria</taxon>
        <taxon>Pseudomonadati</taxon>
        <taxon>Planctomycetota</taxon>
        <taxon>Planctomycetia</taxon>
        <taxon>Pirellulales</taxon>
        <taxon>Pirellulaceae</taxon>
        <taxon>Blastopirellula</taxon>
    </lineage>
</organism>
<proteinExistence type="predicted"/>
<dbReference type="InterPro" id="IPR001466">
    <property type="entry name" value="Beta-lactam-related"/>
</dbReference>
<gene>
    <name evidence="2" type="ORF">DSM3645_06019</name>
</gene>
<dbReference type="PANTHER" id="PTHR46825">
    <property type="entry name" value="D-ALANYL-D-ALANINE-CARBOXYPEPTIDASE/ENDOPEPTIDASE AMPH"/>
    <property type="match status" value="1"/>
</dbReference>
<dbReference type="RefSeq" id="WP_002654799.1">
    <property type="nucleotide sequence ID" value="NZ_CH672377.1"/>
</dbReference>
<feature type="domain" description="Beta-lactamase-related" evidence="1">
    <location>
        <begin position="12"/>
        <end position="352"/>
    </location>
</feature>
<dbReference type="AlphaFoldDB" id="A4A048"/>
<dbReference type="InterPro" id="IPR012338">
    <property type="entry name" value="Beta-lactam/transpept-like"/>
</dbReference>
<dbReference type="PANTHER" id="PTHR46825:SF7">
    <property type="entry name" value="D-ALANYL-D-ALANINE CARBOXYPEPTIDASE"/>
    <property type="match status" value="1"/>
</dbReference>
<dbReference type="EMBL" id="AANZ01000027">
    <property type="protein sequence ID" value="EAQ77834.1"/>
    <property type="molecule type" value="Genomic_DNA"/>
</dbReference>
<keyword evidence="2" id="KW-0645">Protease</keyword>
<accession>A4A048</accession>
<dbReference type="InterPro" id="IPR050491">
    <property type="entry name" value="AmpC-like"/>
</dbReference>
<dbReference type="Gene3D" id="3.40.710.10">
    <property type="entry name" value="DD-peptidase/beta-lactamase superfamily"/>
    <property type="match status" value="1"/>
</dbReference>
<dbReference type="Pfam" id="PF00144">
    <property type="entry name" value="Beta-lactamase"/>
    <property type="match status" value="1"/>
</dbReference>